<feature type="compositionally biased region" description="Basic and acidic residues" evidence="1">
    <location>
        <begin position="189"/>
        <end position="205"/>
    </location>
</feature>
<organism evidence="3 4">
    <name type="scientific">Rotaria sordida</name>
    <dbReference type="NCBI Taxonomy" id="392033"/>
    <lineage>
        <taxon>Eukaryota</taxon>
        <taxon>Metazoa</taxon>
        <taxon>Spiralia</taxon>
        <taxon>Gnathifera</taxon>
        <taxon>Rotifera</taxon>
        <taxon>Eurotatoria</taxon>
        <taxon>Bdelloidea</taxon>
        <taxon>Philodinida</taxon>
        <taxon>Philodinidae</taxon>
        <taxon>Rotaria</taxon>
    </lineage>
</organism>
<keyword evidence="2" id="KW-0812">Transmembrane</keyword>
<comment type="caution">
    <text evidence="3">The sequence shown here is derived from an EMBL/GenBank/DDBJ whole genome shotgun (WGS) entry which is preliminary data.</text>
</comment>
<evidence type="ECO:0000313" key="4">
    <source>
        <dbReference type="Proteomes" id="UP000663889"/>
    </source>
</evidence>
<protein>
    <submittedName>
        <fullName evidence="3">Uncharacterized protein</fullName>
    </submittedName>
</protein>
<dbReference type="AlphaFoldDB" id="A0A814A0U8"/>
<keyword evidence="2" id="KW-0472">Membrane</keyword>
<evidence type="ECO:0000256" key="1">
    <source>
        <dbReference type="SAM" id="MobiDB-lite"/>
    </source>
</evidence>
<evidence type="ECO:0000313" key="3">
    <source>
        <dbReference type="EMBL" id="CAF0905352.1"/>
    </source>
</evidence>
<dbReference type="Proteomes" id="UP000663889">
    <property type="component" value="Unassembled WGS sequence"/>
</dbReference>
<keyword evidence="2" id="KW-1133">Transmembrane helix</keyword>
<proteinExistence type="predicted"/>
<reference evidence="3" key="1">
    <citation type="submission" date="2021-02" db="EMBL/GenBank/DDBJ databases">
        <authorList>
            <person name="Nowell W R."/>
        </authorList>
    </citation>
    <scope>NUCLEOTIDE SEQUENCE</scope>
</reference>
<feature type="transmembrane region" description="Helical" evidence="2">
    <location>
        <begin position="89"/>
        <end position="115"/>
    </location>
</feature>
<feature type="transmembrane region" description="Helical" evidence="2">
    <location>
        <begin position="60"/>
        <end position="77"/>
    </location>
</feature>
<dbReference type="EMBL" id="CAJNOU010000183">
    <property type="protein sequence ID" value="CAF0905352.1"/>
    <property type="molecule type" value="Genomic_DNA"/>
</dbReference>
<gene>
    <name evidence="3" type="ORF">SEV965_LOCUS5855</name>
</gene>
<feature type="region of interest" description="Disordered" evidence="1">
    <location>
        <begin position="186"/>
        <end position="205"/>
    </location>
</feature>
<sequence length="205" mass="23020">MFRLTGNNKSSPNSVDIPLQQFCNCSLCPDCGFDTTYPSKLQNLISLTDFHQSIKNINNYFPKSHVLGILALIHGFTELKSSKNVPGEPALAMIGVGTVCILIGVTCCCLCRYCCRQQGKSVQSLERAIEIESKKYEAQHCQWHLIMKKDEPTCFTTNSDRFPKFHIIIDINQVNENISVLSSYPDVHSSSRKDNEACEQEHLTA</sequence>
<accession>A0A814A0U8</accession>
<name>A0A814A0U8_9BILA</name>
<evidence type="ECO:0000256" key="2">
    <source>
        <dbReference type="SAM" id="Phobius"/>
    </source>
</evidence>